<feature type="transmembrane region" description="Helical" evidence="1">
    <location>
        <begin position="93"/>
        <end position="120"/>
    </location>
</feature>
<evidence type="ECO:0000256" key="1">
    <source>
        <dbReference type="SAM" id="Phobius"/>
    </source>
</evidence>
<evidence type="ECO:0000313" key="3">
    <source>
        <dbReference type="Proteomes" id="UP000177855"/>
    </source>
</evidence>
<dbReference type="Proteomes" id="UP000177855">
    <property type="component" value="Unassembled WGS sequence"/>
</dbReference>
<organism evidence="2 3">
    <name type="scientific">Candidatus Woesebacteria bacterium RIFOXYA1_FULL_40_18</name>
    <dbReference type="NCBI Taxonomy" id="1802532"/>
    <lineage>
        <taxon>Bacteria</taxon>
        <taxon>Candidatus Woeseibacteriota</taxon>
    </lineage>
</organism>
<keyword evidence="1" id="KW-1133">Transmembrane helix</keyword>
<keyword evidence="1" id="KW-0472">Membrane</keyword>
<dbReference type="STRING" id="1802532.A2210_01665"/>
<name>A0A1F8CJ17_9BACT</name>
<feature type="transmembrane region" description="Helical" evidence="1">
    <location>
        <begin position="343"/>
        <end position="365"/>
    </location>
</feature>
<feature type="transmembrane region" description="Helical" evidence="1">
    <location>
        <begin position="132"/>
        <end position="152"/>
    </location>
</feature>
<evidence type="ECO:0008006" key="4">
    <source>
        <dbReference type="Google" id="ProtNLM"/>
    </source>
</evidence>
<feature type="transmembrane region" description="Helical" evidence="1">
    <location>
        <begin position="320"/>
        <end position="336"/>
    </location>
</feature>
<feature type="transmembrane region" description="Helical" evidence="1">
    <location>
        <begin position="271"/>
        <end position="290"/>
    </location>
</feature>
<feature type="transmembrane region" description="Helical" evidence="1">
    <location>
        <begin position="7"/>
        <end position="27"/>
    </location>
</feature>
<dbReference type="EMBL" id="MGHS01000031">
    <property type="protein sequence ID" value="OGM76363.1"/>
    <property type="molecule type" value="Genomic_DNA"/>
</dbReference>
<evidence type="ECO:0000313" key="2">
    <source>
        <dbReference type="EMBL" id="OGM76363.1"/>
    </source>
</evidence>
<protein>
    <recommendedName>
        <fullName evidence="4">Glycosyltransferase RgtA/B/C/D-like domain-containing protein</fullName>
    </recommendedName>
</protein>
<feature type="transmembrane region" description="Helical" evidence="1">
    <location>
        <begin position="180"/>
        <end position="205"/>
    </location>
</feature>
<proteinExistence type="predicted"/>
<feature type="transmembrane region" description="Helical" evidence="1">
    <location>
        <begin position="217"/>
        <end position="237"/>
    </location>
</feature>
<accession>A0A1F8CJ17</accession>
<keyword evidence="1" id="KW-0812">Transmembrane</keyword>
<gene>
    <name evidence="2" type="ORF">A2210_01665</name>
</gene>
<dbReference type="AlphaFoldDB" id="A0A1F8CJ17"/>
<reference evidence="2 3" key="1">
    <citation type="journal article" date="2016" name="Nat. Commun.">
        <title>Thousands of microbial genomes shed light on interconnected biogeochemical processes in an aquifer system.</title>
        <authorList>
            <person name="Anantharaman K."/>
            <person name="Brown C.T."/>
            <person name="Hug L.A."/>
            <person name="Sharon I."/>
            <person name="Castelle C.J."/>
            <person name="Probst A.J."/>
            <person name="Thomas B.C."/>
            <person name="Singh A."/>
            <person name="Wilkins M.J."/>
            <person name="Karaoz U."/>
            <person name="Brodie E.L."/>
            <person name="Williams K.H."/>
            <person name="Hubbard S.S."/>
            <person name="Banfield J.F."/>
        </authorList>
    </citation>
    <scope>NUCLEOTIDE SEQUENCE [LARGE SCALE GENOMIC DNA]</scope>
</reference>
<sequence length="374" mass="43221">MKFVKRLILIGLIVLIPTFLVWLPYFARIKNFWNIPLPESGMATIVANYDGPLYLVVAKTFYNQNLIKDNFQFPLSTQYYAAHFPLFPALIKVFSYVLGFPYAMLAVTIGSTVLCLYFFNKLLREYLDEKEALFLTFAFSLFPARFLIVRSIGSPEPLFLAGIIASIFYFSKKKYLLSGIWGAVAAATKSPGIILFVAYFLYLALPKIKELKNKLNTYPILLIPAALILVFLVYKFTFNDFFAYFRSGDNIHLFFPPFQIFNYSAPWVGTFWLEEIIFVYLIGALGVLQLIKQKDYLFAWFVGLFFATTIFVSHRDLIRYSLPIIPFLYVAFRETLIKKEFKIALVFLIIPIYLFSLAFISQNVMPIANWGPFL</sequence>
<feature type="transmembrane region" description="Helical" evidence="1">
    <location>
        <begin position="297"/>
        <end position="314"/>
    </location>
</feature>
<comment type="caution">
    <text evidence="2">The sequence shown here is derived from an EMBL/GenBank/DDBJ whole genome shotgun (WGS) entry which is preliminary data.</text>
</comment>